<dbReference type="PANTHER" id="PTHR15108">
    <property type="entry name" value="N-ACYLGLUCOSAMINE-2-EPIMERASE"/>
    <property type="match status" value="1"/>
</dbReference>
<dbReference type="Pfam" id="PF07221">
    <property type="entry name" value="GlcNAc_2-epim"/>
    <property type="match status" value="1"/>
</dbReference>
<dbReference type="InterPro" id="IPR010819">
    <property type="entry name" value="AGE/CE"/>
</dbReference>
<gene>
    <name evidence="3" type="ORF">ACFSKX_06780</name>
</gene>
<dbReference type="InterPro" id="IPR012341">
    <property type="entry name" value="6hp_glycosidase-like_sf"/>
</dbReference>
<organism evidence="3 4">
    <name type="scientific">Microbulbifer halophilus</name>
    <dbReference type="NCBI Taxonomy" id="453963"/>
    <lineage>
        <taxon>Bacteria</taxon>
        <taxon>Pseudomonadati</taxon>
        <taxon>Pseudomonadota</taxon>
        <taxon>Gammaproteobacteria</taxon>
        <taxon>Cellvibrionales</taxon>
        <taxon>Microbulbiferaceae</taxon>
        <taxon>Microbulbifer</taxon>
    </lineage>
</organism>
<evidence type="ECO:0000256" key="1">
    <source>
        <dbReference type="ARBA" id="ARBA00008558"/>
    </source>
</evidence>
<dbReference type="Proteomes" id="UP001597425">
    <property type="component" value="Unassembled WGS sequence"/>
</dbReference>
<name>A0ABW5E9R9_9GAMM</name>
<evidence type="ECO:0000313" key="4">
    <source>
        <dbReference type="Proteomes" id="UP001597425"/>
    </source>
</evidence>
<dbReference type="SUPFAM" id="SSF48208">
    <property type="entry name" value="Six-hairpin glycosidases"/>
    <property type="match status" value="1"/>
</dbReference>
<comment type="similarity">
    <text evidence="1">Belongs to the N-acylglucosamine 2-epimerase family.</text>
</comment>
<comment type="caution">
    <text evidence="3">The sequence shown here is derived from an EMBL/GenBank/DDBJ whole genome shotgun (WGS) entry which is preliminary data.</text>
</comment>
<evidence type="ECO:0000313" key="3">
    <source>
        <dbReference type="EMBL" id="MFD2310119.1"/>
    </source>
</evidence>
<sequence>MSTPARRKPISNAIFHWSERLEEWMAGSALPLWLHRGFDPETGGAHEQLDGRGRADRDCARRVRVQARQMFVLANASLRGWIADGEWRVARVEQFVARYASHPSAPEGYVHTLDNRNRVADTRRDVYDIAFFLLACAWRFRAFGQTAALREAEALTRYLDTHIKGPWGGWLEGDYDAPVRRQNPHMHLFEAFIALYDATRNGRWLARAGEIFTLFESRFYDSRNGVLLEYFHRDWTPLSEDEGQEVEPGHMLEWVWLLYQYSRRSGAPVARYTRTLYDNALDTGQEKDTGLLFDAVTVAGQPLRRSKRCWPLTELVKASLCRAASGDPDAESRAARAIEALFEYYFSAEIPGLYIDRLDADNTVIGGMAPASTLYHLLLATAEVADYTASLKTGVEAVSG</sequence>
<reference evidence="4" key="1">
    <citation type="journal article" date="2019" name="Int. J. Syst. Evol. Microbiol.">
        <title>The Global Catalogue of Microorganisms (GCM) 10K type strain sequencing project: providing services to taxonomists for standard genome sequencing and annotation.</title>
        <authorList>
            <consortium name="The Broad Institute Genomics Platform"/>
            <consortium name="The Broad Institute Genome Sequencing Center for Infectious Disease"/>
            <person name="Wu L."/>
            <person name="Ma J."/>
        </authorList>
    </citation>
    <scope>NUCLEOTIDE SEQUENCE [LARGE SCALE GENOMIC DNA]</scope>
    <source>
        <strain evidence="4">KCTC 12848</strain>
    </source>
</reference>
<protein>
    <submittedName>
        <fullName evidence="3">AGE family epimerase/isomerase</fullName>
    </submittedName>
</protein>
<dbReference type="RefSeq" id="WP_265721394.1">
    <property type="nucleotide sequence ID" value="NZ_JAPIVK010000011.1"/>
</dbReference>
<accession>A0ABW5E9R9</accession>
<dbReference type="EMBL" id="JBHUJD010000007">
    <property type="protein sequence ID" value="MFD2310119.1"/>
    <property type="molecule type" value="Genomic_DNA"/>
</dbReference>
<dbReference type="InterPro" id="IPR008928">
    <property type="entry name" value="6-hairpin_glycosidase_sf"/>
</dbReference>
<evidence type="ECO:0000256" key="2">
    <source>
        <dbReference type="ARBA" id="ARBA00023235"/>
    </source>
</evidence>
<keyword evidence="2" id="KW-0413">Isomerase</keyword>
<proteinExistence type="inferred from homology"/>
<dbReference type="Gene3D" id="1.50.10.10">
    <property type="match status" value="1"/>
</dbReference>
<keyword evidence="4" id="KW-1185">Reference proteome</keyword>